<evidence type="ECO:0000313" key="2">
    <source>
        <dbReference type="EMBL" id="TGL62154.1"/>
    </source>
</evidence>
<dbReference type="RefSeq" id="WP_135621828.1">
    <property type="nucleotide sequence ID" value="NZ_RQGD01000010.1"/>
</dbReference>
<proteinExistence type="predicted"/>
<sequence>MDALKDFLKDKSFLFALSFILLTEIFMQIGCYKPFQKKTSYAQSVNRITDSAVKSIPILKPNILIIGTSIAYEGISAKRLNEKIKSKGLIAQSIAIPGSELIVQELALRKFLKANPDLKYIIHVNEMHLPWVDRRTLIDSSLAMVTELNRWETLSKLDEDRYVVSWKDYIYLFVRWVAYRHDIADLILKPEKRWKEFCKEIKRDKGNHYIYTNEYKQSLSPYQFSSVTECLVKTIPGTSIPEGSDRHHLDALHKTCKLVDETKFTLEANELTDLFKLRLSNFYKFIADQKIKIINVYPPVNHHLDLKDNDLRREFWEKEFSASMINQKFDLSNVIPSINNEAYYYDLIHLNEKGMEIFTDALADSLLKHAI</sequence>
<accession>A0A4R9KBF8</accession>
<name>A0A4R9KBF8_9LEPT</name>
<dbReference type="OrthoDB" id="315128at2"/>
<dbReference type="Proteomes" id="UP000297693">
    <property type="component" value="Unassembled WGS sequence"/>
</dbReference>
<feature type="transmembrane region" description="Helical" evidence="1">
    <location>
        <begin position="12"/>
        <end position="30"/>
    </location>
</feature>
<keyword evidence="3" id="KW-1185">Reference proteome</keyword>
<keyword evidence="1" id="KW-0812">Transmembrane</keyword>
<protein>
    <submittedName>
        <fullName evidence="2">SGNH/GDSL hydrolase family protein</fullName>
    </submittedName>
</protein>
<dbReference type="EMBL" id="RQGD01000010">
    <property type="protein sequence ID" value="TGL62154.1"/>
    <property type="molecule type" value="Genomic_DNA"/>
</dbReference>
<reference evidence="2" key="1">
    <citation type="journal article" date="2019" name="PLoS Negl. Trop. Dis.">
        <title>Revisiting the worldwide diversity of Leptospira species in the environment.</title>
        <authorList>
            <person name="Vincent A.T."/>
            <person name="Schiettekatte O."/>
            <person name="Bourhy P."/>
            <person name="Veyrier F.J."/>
            <person name="Picardeau M."/>
        </authorList>
    </citation>
    <scope>NUCLEOTIDE SEQUENCE [LARGE SCALE GENOMIC DNA]</scope>
    <source>
        <strain evidence="2">201702476</strain>
    </source>
</reference>
<dbReference type="SUPFAM" id="SSF52266">
    <property type="entry name" value="SGNH hydrolase"/>
    <property type="match status" value="1"/>
</dbReference>
<keyword evidence="1" id="KW-0472">Membrane</keyword>
<organism evidence="2 3">
    <name type="scientific">Leptospira ognonensis</name>
    <dbReference type="NCBI Taxonomy" id="2484945"/>
    <lineage>
        <taxon>Bacteria</taxon>
        <taxon>Pseudomonadati</taxon>
        <taxon>Spirochaetota</taxon>
        <taxon>Spirochaetia</taxon>
        <taxon>Leptospirales</taxon>
        <taxon>Leptospiraceae</taxon>
        <taxon>Leptospira</taxon>
    </lineage>
</organism>
<dbReference type="AlphaFoldDB" id="A0A4R9KBF8"/>
<keyword evidence="1" id="KW-1133">Transmembrane helix</keyword>
<comment type="caution">
    <text evidence="2">The sequence shown here is derived from an EMBL/GenBank/DDBJ whole genome shotgun (WGS) entry which is preliminary data.</text>
</comment>
<gene>
    <name evidence="2" type="ORF">EHQ58_02820</name>
</gene>
<evidence type="ECO:0000256" key="1">
    <source>
        <dbReference type="SAM" id="Phobius"/>
    </source>
</evidence>
<dbReference type="GO" id="GO:0016787">
    <property type="term" value="F:hydrolase activity"/>
    <property type="evidence" value="ECO:0007669"/>
    <property type="project" value="UniProtKB-KW"/>
</dbReference>
<evidence type="ECO:0000313" key="3">
    <source>
        <dbReference type="Proteomes" id="UP000297693"/>
    </source>
</evidence>
<keyword evidence="2" id="KW-0378">Hydrolase</keyword>